<feature type="domain" description="Ferlin C-terminal" evidence="8">
    <location>
        <begin position="1"/>
        <end position="89"/>
    </location>
</feature>
<sequence length="98" mass="11287">GKLEAEFLLVTAEEAEKSPVGKAREAPQPLEEPNRPKTSFLWFTSPWKVFRYVLWRNYKWTLLLTVVIFITLICLLIGLWTLPGEIMKQFTATIFGTG</sequence>
<feature type="compositionally biased region" description="Basic and acidic residues" evidence="6">
    <location>
        <begin position="16"/>
        <end position="25"/>
    </location>
</feature>
<proteinExistence type="predicted"/>
<keyword evidence="5 7" id="KW-0472">Membrane</keyword>
<dbReference type="EMBL" id="CAJOBI010332829">
    <property type="protein sequence ID" value="CAF5201308.1"/>
    <property type="molecule type" value="Genomic_DNA"/>
</dbReference>
<dbReference type="Proteomes" id="UP000676336">
    <property type="component" value="Unassembled WGS sequence"/>
</dbReference>
<evidence type="ECO:0000256" key="2">
    <source>
        <dbReference type="ARBA" id="ARBA00022692"/>
    </source>
</evidence>
<dbReference type="AlphaFoldDB" id="A0A8S3ILX2"/>
<feature type="region of interest" description="Disordered" evidence="6">
    <location>
        <begin position="16"/>
        <end position="36"/>
    </location>
</feature>
<organism evidence="9 10">
    <name type="scientific">Rotaria magnacalcarata</name>
    <dbReference type="NCBI Taxonomy" id="392030"/>
    <lineage>
        <taxon>Eukaryota</taxon>
        <taxon>Metazoa</taxon>
        <taxon>Spiralia</taxon>
        <taxon>Gnathifera</taxon>
        <taxon>Rotifera</taxon>
        <taxon>Eurotatoria</taxon>
        <taxon>Bdelloidea</taxon>
        <taxon>Philodinida</taxon>
        <taxon>Philodinidae</taxon>
        <taxon>Rotaria</taxon>
    </lineage>
</organism>
<dbReference type="PANTHER" id="PTHR12546">
    <property type="entry name" value="FER-1-LIKE"/>
    <property type="match status" value="1"/>
</dbReference>
<evidence type="ECO:0000256" key="4">
    <source>
        <dbReference type="ARBA" id="ARBA00022989"/>
    </source>
</evidence>
<comment type="subcellular location">
    <subcellularLocation>
        <location evidence="1">Membrane</location>
    </subcellularLocation>
</comment>
<dbReference type="PANTHER" id="PTHR12546:SF60">
    <property type="entry name" value="MISFIRE, ISOFORM F"/>
    <property type="match status" value="1"/>
</dbReference>
<dbReference type="InterPro" id="IPR032362">
    <property type="entry name" value="Ferlin_C"/>
</dbReference>
<evidence type="ECO:0000313" key="9">
    <source>
        <dbReference type="EMBL" id="CAF5201308.1"/>
    </source>
</evidence>
<evidence type="ECO:0000256" key="5">
    <source>
        <dbReference type="ARBA" id="ARBA00023136"/>
    </source>
</evidence>
<keyword evidence="3" id="KW-0677">Repeat</keyword>
<name>A0A8S3ILX2_9BILA</name>
<dbReference type="Pfam" id="PF16165">
    <property type="entry name" value="Ferlin_C"/>
    <property type="match status" value="1"/>
</dbReference>
<dbReference type="GO" id="GO:0016020">
    <property type="term" value="C:membrane"/>
    <property type="evidence" value="ECO:0007669"/>
    <property type="project" value="UniProtKB-SubCell"/>
</dbReference>
<evidence type="ECO:0000256" key="6">
    <source>
        <dbReference type="SAM" id="MobiDB-lite"/>
    </source>
</evidence>
<feature type="transmembrane region" description="Helical" evidence="7">
    <location>
        <begin position="60"/>
        <end position="82"/>
    </location>
</feature>
<keyword evidence="2 7" id="KW-0812">Transmembrane</keyword>
<evidence type="ECO:0000256" key="3">
    <source>
        <dbReference type="ARBA" id="ARBA00022737"/>
    </source>
</evidence>
<keyword evidence="4 7" id="KW-1133">Transmembrane helix</keyword>
<reference evidence="9" key="1">
    <citation type="submission" date="2021-02" db="EMBL/GenBank/DDBJ databases">
        <authorList>
            <person name="Nowell W R."/>
        </authorList>
    </citation>
    <scope>NUCLEOTIDE SEQUENCE</scope>
</reference>
<evidence type="ECO:0000256" key="1">
    <source>
        <dbReference type="ARBA" id="ARBA00004370"/>
    </source>
</evidence>
<evidence type="ECO:0000256" key="7">
    <source>
        <dbReference type="SAM" id="Phobius"/>
    </source>
</evidence>
<dbReference type="GO" id="GO:0007009">
    <property type="term" value="P:plasma membrane organization"/>
    <property type="evidence" value="ECO:0007669"/>
    <property type="project" value="TreeGrafter"/>
</dbReference>
<accession>A0A8S3ILX2</accession>
<evidence type="ECO:0000259" key="8">
    <source>
        <dbReference type="Pfam" id="PF16165"/>
    </source>
</evidence>
<evidence type="ECO:0000313" key="10">
    <source>
        <dbReference type="Proteomes" id="UP000676336"/>
    </source>
</evidence>
<feature type="non-terminal residue" evidence="9">
    <location>
        <position position="1"/>
    </location>
</feature>
<gene>
    <name evidence="9" type="ORF">SMN809_LOCUS75586</name>
</gene>
<dbReference type="InterPro" id="IPR037721">
    <property type="entry name" value="Ferlin"/>
</dbReference>
<comment type="caution">
    <text evidence="9">The sequence shown here is derived from an EMBL/GenBank/DDBJ whole genome shotgun (WGS) entry which is preliminary data.</text>
</comment>
<protein>
    <recommendedName>
        <fullName evidence="8">Ferlin C-terminal domain-containing protein</fullName>
    </recommendedName>
</protein>